<evidence type="ECO:0000313" key="5">
    <source>
        <dbReference type="Proteomes" id="UP000218785"/>
    </source>
</evidence>
<gene>
    <name evidence="4" type="ORF">NIES37_60840</name>
</gene>
<evidence type="ECO:0000256" key="2">
    <source>
        <dbReference type="SAM" id="MobiDB-lite"/>
    </source>
</evidence>
<evidence type="ECO:0000256" key="1">
    <source>
        <dbReference type="PROSITE-ProRule" id="PRU00339"/>
    </source>
</evidence>
<dbReference type="Pfam" id="PF00515">
    <property type="entry name" value="TPR_1"/>
    <property type="match status" value="1"/>
</dbReference>
<feature type="repeat" description="TPR" evidence="1">
    <location>
        <begin position="365"/>
        <end position="398"/>
    </location>
</feature>
<feature type="compositionally biased region" description="Basic and acidic residues" evidence="2">
    <location>
        <begin position="465"/>
        <end position="482"/>
    </location>
</feature>
<accession>A0A1Z4N8L8</accession>
<name>A0A1Z4N8L8_9CYAN</name>
<dbReference type="RefSeq" id="WP_096582042.1">
    <property type="nucleotide sequence ID" value="NZ_CAWNJS010000001.1"/>
</dbReference>
<dbReference type="SUPFAM" id="SSF48452">
    <property type="entry name" value="TPR-like"/>
    <property type="match status" value="3"/>
</dbReference>
<feature type="region of interest" description="Disordered" evidence="2">
    <location>
        <begin position="449"/>
        <end position="482"/>
    </location>
</feature>
<dbReference type="InterPro" id="IPR011990">
    <property type="entry name" value="TPR-like_helical_dom_sf"/>
</dbReference>
<protein>
    <submittedName>
        <fullName evidence="4">TPR repeat-containing protein</fullName>
    </submittedName>
</protein>
<feature type="repeat" description="TPR" evidence="1">
    <location>
        <begin position="275"/>
        <end position="308"/>
    </location>
</feature>
<organism evidence="4 5">
    <name type="scientific">Tolypothrix tenuis PCC 7101</name>
    <dbReference type="NCBI Taxonomy" id="231146"/>
    <lineage>
        <taxon>Bacteria</taxon>
        <taxon>Bacillati</taxon>
        <taxon>Cyanobacteriota</taxon>
        <taxon>Cyanophyceae</taxon>
        <taxon>Nostocales</taxon>
        <taxon>Tolypothrichaceae</taxon>
        <taxon>Tolypothrix</taxon>
    </lineage>
</organism>
<reference evidence="4 5" key="1">
    <citation type="submission" date="2017-06" db="EMBL/GenBank/DDBJ databases">
        <title>Genome sequencing of cyanobaciteial culture collection at National Institute for Environmental Studies (NIES).</title>
        <authorList>
            <person name="Hirose Y."/>
            <person name="Shimura Y."/>
            <person name="Fujisawa T."/>
            <person name="Nakamura Y."/>
            <person name="Kawachi M."/>
        </authorList>
    </citation>
    <scope>NUCLEOTIDE SEQUENCE [LARGE SCALE GENOMIC DNA]</scope>
    <source>
        <strain evidence="4 5">NIES-37</strain>
    </source>
</reference>
<dbReference type="Pfam" id="PF13181">
    <property type="entry name" value="TPR_8"/>
    <property type="match status" value="2"/>
</dbReference>
<dbReference type="EMBL" id="AP018248">
    <property type="protein sequence ID" value="BAZ02076.1"/>
    <property type="molecule type" value="Genomic_DNA"/>
</dbReference>
<dbReference type="Proteomes" id="UP000218785">
    <property type="component" value="Chromosome"/>
</dbReference>
<sequence>MRRSLYRPIAQPLQRLTLTSLALYLIFPLGALELVPLRTSQVLAQSANARKTEADRLLKQGNELFDSDQNQAALKLFQQTLGIYRQIKDRQGESTALRKIGTVYDYLGEFKQAITYYKQALDIAEAINDTDSTSRVLSNWGLAYLHLGNTQRTNEYCQKALAVAQESQNYETEALALKCISAFYLTTQSLDKGIDFIGQALEAIRKANGTPNDKLRQRQLEISLLNSRSDLYHALGTYKLVNKDKTGYQLLNQSLQDRQQALTIAKQIGDTRRQGKALLGMGDTYSIQNQYSKAVETFKQALQLFQSDKNSRSQLRETYTKLGDAYKEWDKKEQGLISYQEALKIIKTEVPNSRGDKLFQDTDQGWLLVNIGNIYFDTTEYEKAVNSYEDALKILLSSLAQVKKTTNPITKTKETVINNGIQLSYLRMCLAYKFLGRYEEGNKACQAAGNAKEGSNNSNLLKNLSSDKLKSTHSTKSPEKIAKAEKDLKEAEESLEQARAFQNTSLEAYALAKIGNAYTDLGNYQEAETYFKQAIELSKSVESSQYKPVIFFLAGEFYRKQKKYDEAIQYYKQGGDYAKETGYQLQEANIFAQSGITSYLANKLPEATNALYRAVNVFDAMRDKLVIDGNRIAIFETQARYYSLLQKVLIDQKKFSEALEIAERSRARAFINLLASRLSAKSNDKLTTNLSQISSPKIQQLQKIAKQQNATIVEYAVPNPPNYDDGTHDEDQLVWDGAEIYIWVVKPTGEVAFKLQKLNTPLKDLVAASRRAIGVYDNRGIVEPVNPVNDKIQLEDVEKLYQKLYQLLIQPIAQYLPKNPNERVIFIPQNELFLVAFPALKDEQNKYLIEKHTVLTAPAIQVLELTHQQRQKVAGNGALVVGNPNMPSITLKKGEAPEKLNPLKNAEKEAREIAQILNTKSLVGNQATKSTVKQQMVNARIIHLATHGLLNDFGFGVPGAIALAPDNLPKGEKKENNGLLTASEIFDMKLKAELVVLSACQTGQGDIKGDGVIGLSRSLIAAGVPSVVVSLWSVPDDSTKLLMTEFYRQMQQTSDKAQALRQAMLITMKQYPDPRAWAGFTLIGESL</sequence>
<feature type="compositionally biased region" description="Low complexity" evidence="2">
    <location>
        <begin position="455"/>
        <end position="464"/>
    </location>
</feature>
<feature type="domain" description="CHAT" evidence="3">
    <location>
        <begin position="799"/>
        <end position="1085"/>
    </location>
</feature>
<dbReference type="Pfam" id="PF13176">
    <property type="entry name" value="TPR_7"/>
    <property type="match status" value="1"/>
</dbReference>
<dbReference type="InterPro" id="IPR019734">
    <property type="entry name" value="TPR_rpt"/>
</dbReference>
<dbReference type="Gene3D" id="1.25.40.10">
    <property type="entry name" value="Tetratricopeptide repeat domain"/>
    <property type="match status" value="3"/>
</dbReference>
<dbReference type="PROSITE" id="PS50005">
    <property type="entry name" value="TPR"/>
    <property type="match status" value="5"/>
</dbReference>
<feature type="repeat" description="TPR" evidence="1">
    <location>
        <begin position="94"/>
        <end position="127"/>
    </location>
</feature>
<dbReference type="Pfam" id="PF13424">
    <property type="entry name" value="TPR_12"/>
    <property type="match status" value="2"/>
</dbReference>
<evidence type="ECO:0000313" key="4">
    <source>
        <dbReference type="EMBL" id="BAZ02076.1"/>
    </source>
</evidence>
<dbReference type="Pfam" id="PF12770">
    <property type="entry name" value="CHAT"/>
    <property type="match status" value="1"/>
</dbReference>
<dbReference type="PANTHER" id="PTHR10098">
    <property type="entry name" value="RAPSYN-RELATED"/>
    <property type="match status" value="1"/>
</dbReference>
<dbReference type="PANTHER" id="PTHR10098:SF108">
    <property type="entry name" value="TETRATRICOPEPTIDE REPEAT PROTEIN 28"/>
    <property type="match status" value="1"/>
</dbReference>
<dbReference type="KEGG" id="ttq:NIES37_60840"/>
<dbReference type="PROSITE" id="PS50293">
    <property type="entry name" value="TPR_REGION"/>
    <property type="match status" value="2"/>
</dbReference>
<dbReference type="AlphaFoldDB" id="A0A1Z4N8L8"/>
<keyword evidence="1" id="KW-0802">TPR repeat</keyword>
<dbReference type="InterPro" id="IPR024983">
    <property type="entry name" value="CHAT_dom"/>
</dbReference>
<feature type="repeat" description="TPR" evidence="1">
    <location>
        <begin position="548"/>
        <end position="581"/>
    </location>
</feature>
<keyword evidence="5" id="KW-1185">Reference proteome</keyword>
<evidence type="ECO:0000259" key="3">
    <source>
        <dbReference type="Pfam" id="PF12770"/>
    </source>
</evidence>
<dbReference type="SMART" id="SM00028">
    <property type="entry name" value="TPR"/>
    <property type="match status" value="8"/>
</dbReference>
<feature type="repeat" description="TPR" evidence="1">
    <location>
        <begin position="508"/>
        <end position="541"/>
    </location>
</feature>
<proteinExistence type="predicted"/>